<dbReference type="EMBL" id="JADBGI010000018">
    <property type="protein sequence ID" value="MBE3000815.1"/>
    <property type="molecule type" value="Genomic_DNA"/>
</dbReference>
<sequence length="243" mass="26697">MPTERIYYTGRSSRRVQGNDTPFAIGFLERSGDGWRRHPDPVVVGDNRNPSVLGPKVLYADGKWRMWFRATPREPAKGEQPVSAIHYTESTDGVSGWTEPRVLHPASEGFAHAYVHGGASRYEMLLSTSPNLYGDPDHPEQGLWLSVSDIPSGDPADWTRPEPVLLAEDGPEWARNGFFGSSLCAGGEGKAQGDGARYVFFTGVNASVGWPALALRSLAARRRPPVPAPFHFTIGRLRLDLET</sequence>
<dbReference type="Proteomes" id="UP000806528">
    <property type="component" value="Unassembled WGS sequence"/>
</dbReference>
<dbReference type="Gene3D" id="2.115.10.20">
    <property type="entry name" value="Glycosyl hydrolase domain, family 43"/>
    <property type="match status" value="1"/>
</dbReference>
<keyword evidence="2" id="KW-1185">Reference proteome</keyword>
<protein>
    <submittedName>
        <fullName evidence="1">Uncharacterized protein</fullName>
    </submittedName>
</protein>
<accession>A0ABR9PAU6</accession>
<reference evidence="1 2" key="1">
    <citation type="submission" date="2020-09" db="EMBL/GenBank/DDBJ databases">
        <title>Diversity and distribution of actinomycetes associated with coral in the coast of Hainan.</title>
        <authorList>
            <person name="Li F."/>
        </authorList>
    </citation>
    <scope>NUCLEOTIDE SEQUENCE [LARGE SCALE GENOMIC DNA]</scope>
    <source>
        <strain evidence="1 2">HNM0947</strain>
    </source>
</reference>
<dbReference type="SUPFAM" id="SSF75005">
    <property type="entry name" value="Arabinanase/levansucrase/invertase"/>
    <property type="match status" value="1"/>
</dbReference>
<evidence type="ECO:0000313" key="2">
    <source>
        <dbReference type="Proteomes" id="UP000806528"/>
    </source>
</evidence>
<gene>
    <name evidence="1" type="ORF">IDM40_19260</name>
</gene>
<organism evidence="1 2">
    <name type="scientific">Nocardiopsis coralli</name>
    <dbReference type="NCBI Taxonomy" id="2772213"/>
    <lineage>
        <taxon>Bacteria</taxon>
        <taxon>Bacillati</taxon>
        <taxon>Actinomycetota</taxon>
        <taxon>Actinomycetes</taxon>
        <taxon>Streptosporangiales</taxon>
        <taxon>Nocardiopsidaceae</taxon>
        <taxon>Nocardiopsis</taxon>
    </lineage>
</organism>
<evidence type="ECO:0000313" key="1">
    <source>
        <dbReference type="EMBL" id="MBE3000815.1"/>
    </source>
</evidence>
<dbReference type="RefSeq" id="WP_193123417.1">
    <property type="nucleotide sequence ID" value="NZ_JADBGI010000018.1"/>
</dbReference>
<comment type="caution">
    <text evidence="1">The sequence shown here is derived from an EMBL/GenBank/DDBJ whole genome shotgun (WGS) entry which is preliminary data.</text>
</comment>
<proteinExistence type="predicted"/>
<name>A0ABR9PAU6_9ACTN</name>
<dbReference type="InterPro" id="IPR023296">
    <property type="entry name" value="Glyco_hydro_beta-prop_sf"/>
</dbReference>